<feature type="chain" id="PRO_5043665350" evidence="1">
    <location>
        <begin position="18"/>
        <end position="120"/>
    </location>
</feature>
<keyword evidence="3" id="KW-1185">Reference proteome</keyword>
<evidence type="ECO:0000256" key="1">
    <source>
        <dbReference type="SAM" id="SignalP"/>
    </source>
</evidence>
<keyword evidence="1" id="KW-0732">Signal</keyword>
<accession>A0AAW1CUL9</accession>
<dbReference type="Proteomes" id="UP001461498">
    <property type="component" value="Unassembled WGS sequence"/>
</dbReference>
<feature type="signal peptide" evidence="1">
    <location>
        <begin position="1"/>
        <end position="17"/>
    </location>
</feature>
<gene>
    <name evidence="2" type="ORF">O3M35_002878</name>
</gene>
<reference evidence="2 3" key="1">
    <citation type="submission" date="2022-12" db="EMBL/GenBank/DDBJ databases">
        <title>Chromosome-level genome assembly of true bugs.</title>
        <authorList>
            <person name="Ma L."/>
            <person name="Li H."/>
        </authorList>
    </citation>
    <scope>NUCLEOTIDE SEQUENCE [LARGE SCALE GENOMIC DNA]</scope>
    <source>
        <strain evidence="2">Lab_2022b</strain>
    </source>
</reference>
<dbReference type="EMBL" id="JAPXFL010000011">
    <property type="protein sequence ID" value="KAK9499944.1"/>
    <property type="molecule type" value="Genomic_DNA"/>
</dbReference>
<name>A0AAW1CUL9_9HEMI</name>
<evidence type="ECO:0000313" key="2">
    <source>
        <dbReference type="EMBL" id="KAK9499944.1"/>
    </source>
</evidence>
<sequence>MVFSVILLTFVLHAVIANNDENLILKEEINKNEANNSTIKTRNEYKVTEQLEILLTNQDKMDYCNIRICLLMKWLELEVGNAQCEDSNDRINNEIKFAINWTINVTLLLTLAYYTCLKTS</sequence>
<protein>
    <submittedName>
        <fullName evidence="2">Uncharacterized protein</fullName>
    </submittedName>
</protein>
<organism evidence="2 3">
    <name type="scientific">Rhynocoris fuscipes</name>
    <dbReference type="NCBI Taxonomy" id="488301"/>
    <lineage>
        <taxon>Eukaryota</taxon>
        <taxon>Metazoa</taxon>
        <taxon>Ecdysozoa</taxon>
        <taxon>Arthropoda</taxon>
        <taxon>Hexapoda</taxon>
        <taxon>Insecta</taxon>
        <taxon>Pterygota</taxon>
        <taxon>Neoptera</taxon>
        <taxon>Paraneoptera</taxon>
        <taxon>Hemiptera</taxon>
        <taxon>Heteroptera</taxon>
        <taxon>Panheteroptera</taxon>
        <taxon>Cimicomorpha</taxon>
        <taxon>Reduviidae</taxon>
        <taxon>Harpactorinae</taxon>
        <taxon>Harpactorini</taxon>
        <taxon>Rhynocoris</taxon>
    </lineage>
</organism>
<dbReference type="AlphaFoldDB" id="A0AAW1CUL9"/>
<proteinExistence type="predicted"/>
<comment type="caution">
    <text evidence="2">The sequence shown here is derived from an EMBL/GenBank/DDBJ whole genome shotgun (WGS) entry which is preliminary data.</text>
</comment>
<evidence type="ECO:0000313" key="3">
    <source>
        <dbReference type="Proteomes" id="UP001461498"/>
    </source>
</evidence>